<proteinExistence type="predicted"/>
<dbReference type="Pfam" id="PF07995">
    <property type="entry name" value="GSDH"/>
    <property type="match status" value="1"/>
</dbReference>
<name>A0A7K1Y6J4_9SPHI</name>
<accession>A0A7K1Y6J4</accession>
<dbReference type="InterPro" id="IPR011041">
    <property type="entry name" value="Quinoprot_gluc/sorb_DH_b-prop"/>
</dbReference>
<protein>
    <submittedName>
        <fullName evidence="3">PQQ-dependent sugar dehydrogenase</fullName>
    </submittedName>
</protein>
<dbReference type="RefSeq" id="WP_160843364.1">
    <property type="nucleotide sequence ID" value="NZ_WVHT01000002.1"/>
</dbReference>
<feature type="domain" description="Glucose/Sorbosone dehydrogenase" evidence="2">
    <location>
        <begin position="43"/>
        <end position="354"/>
    </location>
</feature>
<dbReference type="Gene3D" id="2.120.10.30">
    <property type="entry name" value="TolB, C-terminal domain"/>
    <property type="match status" value="1"/>
</dbReference>
<evidence type="ECO:0000256" key="1">
    <source>
        <dbReference type="SAM" id="SignalP"/>
    </source>
</evidence>
<comment type="caution">
    <text evidence="3">The sequence shown here is derived from an EMBL/GenBank/DDBJ whole genome shotgun (WGS) entry which is preliminary data.</text>
</comment>
<dbReference type="Proteomes" id="UP000466586">
    <property type="component" value="Unassembled WGS sequence"/>
</dbReference>
<dbReference type="InterPro" id="IPR012938">
    <property type="entry name" value="Glc/Sorbosone_DH"/>
</dbReference>
<evidence type="ECO:0000259" key="2">
    <source>
        <dbReference type="Pfam" id="PF07995"/>
    </source>
</evidence>
<organism evidence="3 4">
    <name type="scientific">Hufsiella arboris</name>
    <dbReference type="NCBI Taxonomy" id="2695275"/>
    <lineage>
        <taxon>Bacteria</taxon>
        <taxon>Pseudomonadati</taxon>
        <taxon>Bacteroidota</taxon>
        <taxon>Sphingobacteriia</taxon>
        <taxon>Sphingobacteriales</taxon>
        <taxon>Sphingobacteriaceae</taxon>
        <taxon>Hufsiella</taxon>
    </lineage>
</organism>
<gene>
    <name evidence="3" type="ORF">GS399_04310</name>
</gene>
<dbReference type="EMBL" id="WVHT01000002">
    <property type="protein sequence ID" value="MXV50183.1"/>
    <property type="molecule type" value="Genomic_DNA"/>
</dbReference>
<evidence type="ECO:0000313" key="4">
    <source>
        <dbReference type="Proteomes" id="UP000466586"/>
    </source>
</evidence>
<evidence type="ECO:0000313" key="3">
    <source>
        <dbReference type="EMBL" id="MXV50183.1"/>
    </source>
</evidence>
<dbReference type="AlphaFoldDB" id="A0A7K1Y6J4"/>
<dbReference type="PROSITE" id="PS51257">
    <property type="entry name" value="PROKAR_LIPOPROTEIN"/>
    <property type="match status" value="1"/>
</dbReference>
<keyword evidence="1" id="KW-0732">Signal</keyword>
<reference evidence="3 4" key="1">
    <citation type="submission" date="2019-11" db="EMBL/GenBank/DDBJ databases">
        <title>Pedobacter sp. HMF7647 Genome sequencing and assembly.</title>
        <authorList>
            <person name="Kang H."/>
            <person name="Kim H."/>
            <person name="Joh K."/>
        </authorList>
    </citation>
    <scope>NUCLEOTIDE SEQUENCE [LARGE SCALE GENOMIC DNA]</scope>
    <source>
        <strain evidence="3 4">HMF7647</strain>
    </source>
</reference>
<feature type="signal peptide" evidence="1">
    <location>
        <begin position="1"/>
        <end position="18"/>
    </location>
</feature>
<dbReference type="PANTHER" id="PTHR19328">
    <property type="entry name" value="HEDGEHOG-INTERACTING PROTEIN"/>
    <property type="match status" value="1"/>
</dbReference>
<dbReference type="SUPFAM" id="SSF50952">
    <property type="entry name" value="Soluble quinoprotein glucose dehydrogenase"/>
    <property type="match status" value="1"/>
</dbReference>
<feature type="chain" id="PRO_5029785441" evidence="1">
    <location>
        <begin position="19"/>
        <end position="364"/>
    </location>
</feature>
<dbReference type="PANTHER" id="PTHR19328:SF13">
    <property type="entry name" value="HIPL1 PROTEIN"/>
    <property type="match status" value="1"/>
</dbReference>
<dbReference type="InterPro" id="IPR011042">
    <property type="entry name" value="6-blade_b-propeller_TolB-like"/>
</dbReference>
<keyword evidence="4" id="KW-1185">Reference proteome</keyword>
<sequence>MKVLIKLVLLLAIATACRKSGSGTSSEGNTSDSLSTKVLNEKLSYPWEVLWGPDNMLWLTERGGKVSRVDPVTGVQTTLLQIPDVKSMGEGGLLGMVLHPDFSKSPQVFLAYNYDKNGTYTEKIVRYDYTNGSLNNPLILLDNIPAASIHDGCRLAFSPDKKLYISTGDASNSARAQDKNSLSGKIFRINPDGSIPADNPVSGSPVWSYGHRNPQGLVFVGDKLFSSEHGNSTDDEINIIERNRNFGWPNVEGFCNTSAEQSFCTSNNVKEPIYAWSPTIAPSGLDYYNSDYLPRLKNSLLLCVLKNRVLIQLKLDDSKNKITETKEFFKDEFGRLRDLCISPDGKIYFITSNGTNDKLVVITK</sequence>